<feature type="transmembrane region" description="Helical" evidence="1">
    <location>
        <begin position="78"/>
        <end position="97"/>
    </location>
</feature>
<feature type="transmembrane region" description="Helical" evidence="1">
    <location>
        <begin position="40"/>
        <end position="58"/>
    </location>
</feature>
<dbReference type="EMBL" id="JXOJ01000001">
    <property type="protein sequence ID" value="KLK89100.1"/>
    <property type="molecule type" value="Genomic_DNA"/>
</dbReference>
<dbReference type="OrthoDB" id="106567at2157"/>
<organism evidence="2 3">
    <name type="scientific">Methanoculleus sediminis</name>
    <dbReference type="NCBI Taxonomy" id="1550566"/>
    <lineage>
        <taxon>Archaea</taxon>
        <taxon>Methanobacteriati</taxon>
        <taxon>Methanobacteriota</taxon>
        <taxon>Stenosarchaea group</taxon>
        <taxon>Methanomicrobia</taxon>
        <taxon>Methanomicrobiales</taxon>
        <taxon>Methanomicrobiaceae</taxon>
        <taxon>Methanoculleus</taxon>
    </lineage>
</organism>
<reference evidence="2 3" key="1">
    <citation type="journal article" date="2015" name="Int. J. Syst. Evol. Microbiol.">
        <title>Methanoculleus sediminis sp. nov., a methanogen from sediments near a submarine mud volcano.</title>
        <authorList>
            <person name="Chen S.C."/>
            <person name="Chen M.F."/>
            <person name="Lai M.C."/>
            <person name="Weng C.Y."/>
            <person name="Wu S.Y."/>
            <person name="Lin S."/>
            <person name="Yang T.F."/>
            <person name="Chen P.C."/>
        </authorList>
    </citation>
    <scope>NUCLEOTIDE SEQUENCE [LARGE SCALE GENOMIC DNA]</scope>
    <source>
        <strain evidence="2 3">S3Fa</strain>
    </source>
</reference>
<gene>
    <name evidence="2" type="ORF">SZ63_01215</name>
</gene>
<evidence type="ECO:0000313" key="2">
    <source>
        <dbReference type="EMBL" id="KLK89100.1"/>
    </source>
</evidence>
<protein>
    <recommendedName>
        <fullName evidence="4">SMODS and SLOG-associating 2TM effector domain-containing protein</fullName>
    </recommendedName>
</protein>
<keyword evidence="3" id="KW-1185">Reference proteome</keyword>
<evidence type="ECO:0000256" key="1">
    <source>
        <dbReference type="SAM" id="Phobius"/>
    </source>
</evidence>
<keyword evidence="1" id="KW-0472">Membrane</keyword>
<dbReference type="AlphaFoldDB" id="A0A0H1R1L8"/>
<sequence length="202" mass="23181">MGEKTVEDCVNEINKLADKAGLIREICAYQHRKYKWISSGLSLSILFFSASIAFLSIADPTILISLSLPFHAQQDTRNVIAFLGFLIFVISFSDRILNLTETMNKNEQGVKILTDFIRDCHTFTDSGAKDCDETMAALKLESIKEQYGYLNQVMSPNTLFSKTFLKIKKGYKMKVRVSKMLDGDPNISINRHYKMRIWNWLF</sequence>
<evidence type="ECO:0008006" key="4">
    <source>
        <dbReference type="Google" id="ProtNLM"/>
    </source>
</evidence>
<comment type="caution">
    <text evidence="2">The sequence shown here is derived from an EMBL/GenBank/DDBJ whole genome shotgun (WGS) entry which is preliminary data.</text>
</comment>
<keyword evidence="1" id="KW-0812">Transmembrane</keyword>
<accession>A0A0H1R1L8</accession>
<name>A0A0H1R1L8_9EURY</name>
<dbReference type="RefSeq" id="WP_048179826.1">
    <property type="nucleotide sequence ID" value="NZ_JXOJ01000001.1"/>
</dbReference>
<dbReference type="Proteomes" id="UP000035301">
    <property type="component" value="Unassembled WGS sequence"/>
</dbReference>
<dbReference type="PATRIC" id="fig|1550566.3.peg.261"/>
<evidence type="ECO:0000313" key="3">
    <source>
        <dbReference type="Proteomes" id="UP000035301"/>
    </source>
</evidence>
<keyword evidence="1" id="KW-1133">Transmembrane helix</keyword>
<proteinExistence type="predicted"/>